<organism evidence="1 2">
    <name type="scientific">Eiseniibacteriota bacterium</name>
    <dbReference type="NCBI Taxonomy" id="2212470"/>
    <lineage>
        <taxon>Bacteria</taxon>
        <taxon>Candidatus Eiseniibacteriota</taxon>
    </lineage>
</organism>
<accession>A0A938BRY2</accession>
<dbReference type="EMBL" id="VGIY01000490">
    <property type="protein sequence ID" value="MBM3318795.1"/>
    <property type="molecule type" value="Genomic_DNA"/>
</dbReference>
<proteinExistence type="predicted"/>
<sequence length="132" mass="15828">MDMLAEIFARQGELNRFTFERNQLVDFERIPRDRRLQNEWLRNYALAMTQEIAELVDSTNWKWWRTKVDLFDEQNLKVELVDILHFWISACQVMGLSAEDVHRMYMQKNAINARRQESGYLEKGDAENRTIG</sequence>
<reference evidence="1" key="1">
    <citation type="submission" date="2019-03" db="EMBL/GenBank/DDBJ databases">
        <title>Lake Tanganyika Metagenome-Assembled Genomes (MAGs).</title>
        <authorList>
            <person name="Tran P."/>
        </authorList>
    </citation>
    <scope>NUCLEOTIDE SEQUENCE</scope>
    <source>
        <strain evidence="1">M_DeepCast_400m_m2_100</strain>
    </source>
</reference>
<dbReference type="Proteomes" id="UP000748308">
    <property type="component" value="Unassembled WGS sequence"/>
</dbReference>
<gene>
    <name evidence="1" type="ORF">FJY75_13180</name>
</gene>
<dbReference type="InterPro" id="IPR014871">
    <property type="entry name" value="dUTPase/dCTP_pyrophosphatase"/>
</dbReference>
<evidence type="ECO:0000313" key="2">
    <source>
        <dbReference type="Proteomes" id="UP000748308"/>
    </source>
</evidence>
<dbReference type="AlphaFoldDB" id="A0A938BRY2"/>
<name>A0A938BRY2_UNCEI</name>
<dbReference type="Gene3D" id="1.10.4010.10">
    <property type="entry name" value="Type II deoxyuridine triphosphatase"/>
    <property type="match status" value="2"/>
</dbReference>
<comment type="caution">
    <text evidence="1">The sequence shown here is derived from an EMBL/GenBank/DDBJ whole genome shotgun (WGS) entry which is preliminary data.</text>
</comment>
<dbReference type="SUPFAM" id="SSF101386">
    <property type="entry name" value="all-alpha NTP pyrophosphatases"/>
    <property type="match status" value="1"/>
</dbReference>
<dbReference type="CDD" id="cd11527">
    <property type="entry name" value="NTP-PPase_dUTPase"/>
    <property type="match status" value="1"/>
</dbReference>
<protein>
    <submittedName>
        <fullName evidence="1">dUTPase</fullName>
    </submittedName>
</protein>
<dbReference type="Pfam" id="PF08761">
    <property type="entry name" value="dUTPase_2"/>
    <property type="match status" value="1"/>
</dbReference>
<evidence type="ECO:0000313" key="1">
    <source>
        <dbReference type="EMBL" id="MBM3318795.1"/>
    </source>
</evidence>